<keyword evidence="1" id="KW-1133">Transmembrane helix</keyword>
<feature type="transmembrane region" description="Helical" evidence="1">
    <location>
        <begin position="12"/>
        <end position="32"/>
    </location>
</feature>
<keyword evidence="1" id="KW-0472">Membrane</keyword>
<organism evidence="2 3">
    <name type="scientific">Dongia sedimenti</name>
    <dbReference type="NCBI Taxonomy" id="3064282"/>
    <lineage>
        <taxon>Bacteria</taxon>
        <taxon>Pseudomonadati</taxon>
        <taxon>Pseudomonadota</taxon>
        <taxon>Alphaproteobacteria</taxon>
        <taxon>Rhodospirillales</taxon>
        <taxon>Dongiaceae</taxon>
        <taxon>Dongia</taxon>
    </lineage>
</organism>
<evidence type="ECO:0000313" key="2">
    <source>
        <dbReference type="EMBL" id="MDQ7248439.1"/>
    </source>
</evidence>
<gene>
    <name evidence="2" type="ORF">Q8A70_12215</name>
</gene>
<name>A0ABU0YL28_9PROT</name>
<evidence type="ECO:0000313" key="3">
    <source>
        <dbReference type="Proteomes" id="UP001230156"/>
    </source>
</evidence>
<dbReference type="RefSeq" id="WP_379955920.1">
    <property type="nucleotide sequence ID" value="NZ_JAUYVI010000004.1"/>
</dbReference>
<keyword evidence="3" id="KW-1185">Reference proteome</keyword>
<reference evidence="3" key="1">
    <citation type="submission" date="2023-08" db="EMBL/GenBank/DDBJ databases">
        <title>Rhodospirillaceae gen. nov., a novel taxon isolated from the Yangtze River Yuezi River estuary sludge.</title>
        <authorList>
            <person name="Ruan L."/>
        </authorList>
    </citation>
    <scope>NUCLEOTIDE SEQUENCE [LARGE SCALE GENOMIC DNA]</scope>
    <source>
        <strain evidence="3">R-7</strain>
    </source>
</reference>
<feature type="transmembrane region" description="Helical" evidence="1">
    <location>
        <begin position="38"/>
        <end position="58"/>
    </location>
</feature>
<dbReference type="Proteomes" id="UP001230156">
    <property type="component" value="Unassembled WGS sequence"/>
</dbReference>
<comment type="caution">
    <text evidence="2">The sequence shown here is derived from an EMBL/GenBank/DDBJ whole genome shotgun (WGS) entry which is preliminary data.</text>
</comment>
<evidence type="ECO:0000256" key="1">
    <source>
        <dbReference type="SAM" id="Phobius"/>
    </source>
</evidence>
<dbReference type="EMBL" id="JAUYVI010000004">
    <property type="protein sequence ID" value="MDQ7248439.1"/>
    <property type="molecule type" value="Genomic_DNA"/>
</dbReference>
<protein>
    <submittedName>
        <fullName evidence="2">Uncharacterized protein</fullName>
    </submittedName>
</protein>
<proteinExistence type="predicted"/>
<keyword evidence="1" id="KW-0812">Transmembrane</keyword>
<sequence length="178" mass="20083">MVELRYPLASLVYDYLRGILGLGISLVIIQSIGLDTPIFWVILGLAVLFLVWLANTALRHMSRIRFDEEGLRTVPWPKKTIVWSGLDRMELRYYSTKRKGRKKMERDRDDAAHGKPANNGWMTLTLKSGKDKIDIESTLPHFADIVARAAYAAKQVSLPLDQITLDNMDAIGVKVDAA</sequence>
<accession>A0ABU0YL28</accession>